<protein>
    <submittedName>
        <fullName evidence="1">Uncharacterized protein</fullName>
    </submittedName>
</protein>
<accession>A0ACC3D3N5</accession>
<dbReference type="EMBL" id="JAWDJW010007987">
    <property type="protein sequence ID" value="KAK3061220.1"/>
    <property type="molecule type" value="Genomic_DNA"/>
</dbReference>
<evidence type="ECO:0000313" key="1">
    <source>
        <dbReference type="EMBL" id="KAK3061220.1"/>
    </source>
</evidence>
<gene>
    <name evidence="1" type="ORF">LTS18_006756</name>
</gene>
<keyword evidence="2" id="KW-1185">Reference proteome</keyword>
<comment type="caution">
    <text evidence="1">The sequence shown here is derived from an EMBL/GenBank/DDBJ whole genome shotgun (WGS) entry which is preliminary data.</text>
</comment>
<proteinExistence type="predicted"/>
<evidence type="ECO:0000313" key="2">
    <source>
        <dbReference type="Proteomes" id="UP001186974"/>
    </source>
</evidence>
<name>A0ACC3D3N5_9PEZI</name>
<sequence length="178" mass="20471">MNLPPTPFYWRWPLNILVYNCPALKDCTLCITKTLWEDNLRWIECSLPQSVQGPNGLLTPGQPEYIFYFPDSRVRKLELLNASEHRSFFQHVARLPATVRLELLVEDVKTPFEDRTKVVAGLEVGMKREMAKRPQYNAKPVCRCPSGTKMLERACFFKWGAADAPAPFASKKDIPDNR</sequence>
<organism evidence="1 2">
    <name type="scientific">Coniosporium uncinatum</name>
    <dbReference type="NCBI Taxonomy" id="93489"/>
    <lineage>
        <taxon>Eukaryota</taxon>
        <taxon>Fungi</taxon>
        <taxon>Dikarya</taxon>
        <taxon>Ascomycota</taxon>
        <taxon>Pezizomycotina</taxon>
        <taxon>Dothideomycetes</taxon>
        <taxon>Dothideomycetes incertae sedis</taxon>
        <taxon>Coniosporium</taxon>
    </lineage>
</organism>
<dbReference type="Proteomes" id="UP001186974">
    <property type="component" value="Unassembled WGS sequence"/>
</dbReference>
<reference evidence="1" key="1">
    <citation type="submission" date="2024-09" db="EMBL/GenBank/DDBJ databases">
        <title>Black Yeasts Isolated from many extreme environments.</title>
        <authorList>
            <person name="Coleine C."/>
            <person name="Stajich J.E."/>
            <person name="Selbmann L."/>
        </authorList>
    </citation>
    <scope>NUCLEOTIDE SEQUENCE</scope>
    <source>
        <strain evidence="1">CCFEE 5737</strain>
    </source>
</reference>